<name>A0ABY0B6T9_9HYPH</name>
<proteinExistence type="predicted"/>
<sequence length="125" mass="14253">MIHQQSAVRRAKQALFHTRTNRHRAHDPCDHAPFLCPKSKSSCIDGPKRAATFKFACHVSGLWFCATSLNGRYFRHPRAGKTRPRPQFIPLDLNYPDGVQIFAMAFAERIPMVPITRRAAPRTRA</sequence>
<dbReference type="Proteomes" id="UP000272004">
    <property type="component" value="Unassembled WGS sequence"/>
</dbReference>
<evidence type="ECO:0000313" key="1">
    <source>
        <dbReference type="EMBL" id="RUM11372.1"/>
    </source>
</evidence>
<evidence type="ECO:0000313" key="2">
    <source>
        <dbReference type="Proteomes" id="UP000272004"/>
    </source>
</evidence>
<dbReference type="EMBL" id="RJJU01000009">
    <property type="protein sequence ID" value="RUM11372.1"/>
    <property type="molecule type" value="Genomic_DNA"/>
</dbReference>
<accession>A0ABY0B6T9</accession>
<reference evidence="1 2" key="1">
    <citation type="submission" date="2018-11" db="EMBL/GenBank/DDBJ databases">
        <authorList>
            <person name="Huo Y."/>
        </authorList>
    </citation>
    <scope>NUCLEOTIDE SEQUENCE [LARGE SCALE GENOMIC DNA]</scope>
    <source>
        <strain evidence="1 2">CCBAU 33202</strain>
    </source>
</reference>
<protein>
    <submittedName>
        <fullName evidence="1">Uncharacterized protein</fullName>
    </submittedName>
</protein>
<organism evidence="1 2">
    <name type="scientific">Rhizobium fabae</name>
    <dbReference type="NCBI Taxonomy" id="573179"/>
    <lineage>
        <taxon>Bacteria</taxon>
        <taxon>Pseudomonadati</taxon>
        <taxon>Pseudomonadota</taxon>
        <taxon>Alphaproteobacteria</taxon>
        <taxon>Hyphomicrobiales</taxon>
        <taxon>Rhizobiaceae</taxon>
        <taxon>Rhizobium/Agrobacterium group</taxon>
        <taxon>Rhizobium</taxon>
    </lineage>
</organism>
<comment type="caution">
    <text evidence="1">The sequence shown here is derived from an EMBL/GenBank/DDBJ whole genome shotgun (WGS) entry which is preliminary data.</text>
</comment>
<gene>
    <name evidence="1" type="ORF">EFB14_17380</name>
</gene>
<keyword evidence="2" id="KW-1185">Reference proteome</keyword>